<dbReference type="HAMAP" id="MF_00101">
    <property type="entry name" value="AcpS"/>
    <property type="match status" value="1"/>
</dbReference>
<keyword evidence="7" id="KW-0275">Fatty acid biosynthesis</keyword>
<evidence type="ECO:0000256" key="3">
    <source>
        <dbReference type="ARBA" id="ARBA00022723"/>
    </source>
</evidence>
<sequence>MFHNKLNLECAPEIDYNPDDKFIYVNRFGMHCIGVDIIEIARIEKAIARWGEGFLHRVYTDPELRLYRKKLSSLAARFAAKEAIIKALGKPTRGVSLREIEILSDPSGKPLVNLYGKAQNQANGLGLDTLAISLSHSKEYAIAMASGETK</sequence>
<dbReference type="AlphaFoldDB" id="X1HE33"/>
<gene>
    <name evidence="9" type="ORF">S03H2_46927</name>
</gene>
<dbReference type="InterPro" id="IPR008278">
    <property type="entry name" value="4-PPantetheinyl_Trfase_dom"/>
</dbReference>
<dbReference type="Gene3D" id="3.90.470.20">
    <property type="entry name" value="4'-phosphopantetheinyl transferase domain"/>
    <property type="match status" value="1"/>
</dbReference>
<accession>X1HE33</accession>
<dbReference type="NCBIfam" id="TIGR00516">
    <property type="entry name" value="acpS"/>
    <property type="match status" value="1"/>
</dbReference>
<keyword evidence="1" id="KW-0444">Lipid biosynthesis</keyword>
<evidence type="ECO:0000313" key="9">
    <source>
        <dbReference type="EMBL" id="GAH67672.1"/>
    </source>
</evidence>
<keyword evidence="3" id="KW-0479">Metal-binding</keyword>
<dbReference type="NCBIfam" id="TIGR00556">
    <property type="entry name" value="pantethn_trn"/>
    <property type="match status" value="1"/>
</dbReference>
<keyword evidence="5" id="KW-0460">Magnesium</keyword>
<evidence type="ECO:0000256" key="2">
    <source>
        <dbReference type="ARBA" id="ARBA00022679"/>
    </source>
</evidence>
<keyword evidence="4" id="KW-0276">Fatty acid metabolism</keyword>
<dbReference type="Pfam" id="PF01648">
    <property type="entry name" value="ACPS"/>
    <property type="match status" value="1"/>
</dbReference>
<dbReference type="GO" id="GO:0000287">
    <property type="term" value="F:magnesium ion binding"/>
    <property type="evidence" value="ECO:0007669"/>
    <property type="project" value="InterPro"/>
</dbReference>
<reference evidence="9" key="1">
    <citation type="journal article" date="2014" name="Front. Microbiol.">
        <title>High frequency of phylogenetically diverse reductive dehalogenase-homologous genes in deep subseafloor sedimentary metagenomes.</title>
        <authorList>
            <person name="Kawai M."/>
            <person name="Futagami T."/>
            <person name="Toyoda A."/>
            <person name="Takaki Y."/>
            <person name="Nishi S."/>
            <person name="Hori S."/>
            <person name="Arai W."/>
            <person name="Tsubouchi T."/>
            <person name="Morono Y."/>
            <person name="Uchiyama I."/>
            <person name="Ito T."/>
            <person name="Fujiyama A."/>
            <person name="Inagaki F."/>
            <person name="Takami H."/>
        </authorList>
    </citation>
    <scope>NUCLEOTIDE SEQUENCE</scope>
    <source>
        <strain evidence="9">Expedition CK06-06</strain>
    </source>
</reference>
<name>X1HE33_9ZZZZ</name>
<protein>
    <recommendedName>
        <fullName evidence="8">4'-phosphopantetheinyl transferase domain-containing protein</fullName>
    </recommendedName>
</protein>
<evidence type="ECO:0000256" key="6">
    <source>
        <dbReference type="ARBA" id="ARBA00023098"/>
    </source>
</evidence>
<proteinExistence type="inferred from homology"/>
<organism evidence="9">
    <name type="scientific">marine sediment metagenome</name>
    <dbReference type="NCBI Taxonomy" id="412755"/>
    <lineage>
        <taxon>unclassified sequences</taxon>
        <taxon>metagenomes</taxon>
        <taxon>ecological metagenomes</taxon>
    </lineage>
</organism>
<comment type="caution">
    <text evidence="9">The sequence shown here is derived from an EMBL/GenBank/DDBJ whole genome shotgun (WGS) entry which is preliminary data.</text>
</comment>
<dbReference type="InterPro" id="IPR002582">
    <property type="entry name" value="ACPS"/>
</dbReference>
<dbReference type="SUPFAM" id="SSF56214">
    <property type="entry name" value="4'-phosphopantetheinyl transferase"/>
    <property type="match status" value="1"/>
</dbReference>
<evidence type="ECO:0000256" key="5">
    <source>
        <dbReference type="ARBA" id="ARBA00022842"/>
    </source>
</evidence>
<dbReference type="InterPro" id="IPR004568">
    <property type="entry name" value="Ppantetheine-prot_Trfase_dom"/>
</dbReference>
<evidence type="ECO:0000259" key="8">
    <source>
        <dbReference type="Pfam" id="PF01648"/>
    </source>
</evidence>
<keyword evidence="2" id="KW-0808">Transferase</keyword>
<feature type="domain" description="4'-phosphopantetheinyl transferase" evidence="8">
    <location>
        <begin position="33"/>
        <end position="143"/>
    </location>
</feature>
<dbReference type="EMBL" id="BARU01029502">
    <property type="protein sequence ID" value="GAH67672.1"/>
    <property type="molecule type" value="Genomic_DNA"/>
</dbReference>
<dbReference type="InterPro" id="IPR037143">
    <property type="entry name" value="4-PPantetheinyl_Trfase_dom_sf"/>
</dbReference>
<dbReference type="GO" id="GO:0008897">
    <property type="term" value="F:holo-[acyl-carrier-protein] synthase activity"/>
    <property type="evidence" value="ECO:0007669"/>
    <property type="project" value="InterPro"/>
</dbReference>
<evidence type="ECO:0000256" key="1">
    <source>
        <dbReference type="ARBA" id="ARBA00022516"/>
    </source>
</evidence>
<evidence type="ECO:0000256" key="4">
    <source>
        <dbReference type="ARBA" id="ARBA00022832"/>
    </source>
</evidence>
<keyword evidence="6" id="KW-0443">Lipid metabolism</keyword>
<dbReference type="GO" id="GO:0006633">
    <property type="term" value="P:fatty acid biosynthetic process"/>
    <property type="evidence" value="ECO:0007669"/>
    <property type="project" value="UniProtKB-KW"/>
</dbReference>
<evidence type="ECO:0000256" key="7">
    <source>
        <dbReference type="ARBA" id="ARBA00023160"/>
    </source>
</evidence>